<protein>
    <recommendedName>
        <fullName evidence="1">Contractile injection system tube protein N-terminal domain-containing protein</fullName>
    </recommendedName>
</protein>
<dbReference type="EMBL" id="FLQY01000120">
    <property type="protein sequence ID" value="SBT07030.1"/>
    <property type="molecule type" value="Genomic_DNA"/>
</dbReference>
<sequence length="224" mass="24876">MSASDRGTLEKLLILAYTTPDYSGEPASQFTSYVNPNEITLSYEMEYDAAQGSGTTGSRMNFKKMKPGDLALTFFLDGTGANGERIDVQQKIEEFQTVTGYNGDIHRPNYLKVSWGTLTVKRCVLKSASIAYKLFQPNGIPLRAVITASFTDNSDDTTRVAMAQDQSPDLTHLRVIKAGDKLPVLCNEIYGDPRLYLRVAEANGIDDFRNILPGMRIFFPPLEK</sequence>
<reference evidence="2 3" key="1">
    <citation type="submission" date="2016-06" db="EMBL/GenBank/DDBJ databases">
        <authorList>
            <person name="Kjaerup R.B."/>
            <person name="Dalgaard T.S."/>
            <person name="Juul-Madsen H.R."/>
        </authorList>
    </citation>
    <scope>NUCLEOTIDE SEQUENCE [LARGE SCALE GENOMIC DNA]</scope>
    <source>
        <strain evidence="2">2</strain>
    </source>
</reference>
<evidence type="ECO:0000313" key="3">
    <source>
        <dbReference type="Proteomes" id="UP000199600"/>
    </source>
</evidence>
<feature type="domain" description="Contractile injection system tube protein N-terminal" evidence="1">
    <location>
        <begin position="9"/>
        <end position="160"/>
    </location>
</feature>
<keyword evidence="3" id="KW-1185">Reference proteome</keyword>
<dbReference type="Pfam" id="PF19266">
    <property type="entry name" value="CIS_tube"/>
    <property type="match status" value="1"/>
</dbReference>
<dbReference type="RefSeq" id="WP_186410721.1">
    <property type="nucleotide sequence ID" value="NZ_FLQY01000120.1"/>
</dbReference>
<proteinExistence type="predicted"/>
<organism evidence="2 3">
    <name type="scientific">Candidatus Propionivibrio aalborgensis</name>
    <dbReference type="NCBI Taxonomy" id="1860101"/>
    <lineage>
        <taxon>Bacteria</taxon>
        <taxon>Pseudomonadati</taxon>
        <taxon>Pseudomonadota</taxon>
        <taxon>Betaproteobacteria</taxon>
        <taxon>Rhodocyclales</taxon>
        <taxon>Rhodocyclaceae</taxon>
        <taxon>Propionivibrio</taxon>
    </lineage>
</organism>
<evidence type="ECO:0000313" key="2">
    <source>
        <dbReference type="EMBL" id="SBT07030.1"/>
    </source>
</evidence>
<gene>
    <name evidence="2" type="ORF">PROAA_2060004</name>
</gene>
<accession>A0A1A8XPE9</accession>
<dbReference type="AlphaFoldDB" id="A0A1A8XPE9"/>
<evidence type="ECO:0000259" key="1">
    <source>
        <dbReference type="Pfam" id="PF19266"/>
    </source>
</evidence>
<dbReference type="InterPro" id="IPR045361">
    <property type="entry name" value="CIS_tube_prot_N"/>
</dbReference>
<name>A0A1A8XPE9_9RHOO</name>
<dbReference type="Proteomes" id="UP000199600">
    <property type="component" value="Unassembled WGS sequence"/>
</dbReference>